<dbReference type="GO" id="GO:0016616">
    <property type="term" value="F:oxidoreductase activity, acting on the CH-OH group of donors, NAD or NADP as acceptor"/>
    <property type="evidence" value="ECO:0007669"/>
    <property type="project" value="TreeGrafter"/>
</dbReference>
<dbReference type="STRING" id="520822.A0A195BP85"/>
<evidence type="ECO:0000256" key="1">
    <source>
        <dbReference type="ARBA" id="ARBA00006484"/>
    </source>
</evidence>
<protein>
    <submittedName>
        <fullName evidence="3">15-hydroxyprostaglandin dehydrogenase [NAD+]</fullName>
    </submittedName>
</protein>
<proteinExistence type="inferred from homology"/>
<dbReference type="InterPro" id="IPR020904">
    <property type="entry name" value="Sc_DH/Rdtase_CS"/>
</dbReference>
<evidence type="ECO:0000313" key="4">
    <source>
        <dbReference type="Proteomes" id="UP000078540"/>
    </source>
</evidence>
<sequence>MYDVRDKTVMITGAAGGLGYKFVEILLRNGAKSIAMIDLSTSNGQNAAATLENEFGKGRAVFVACDVTKADDLKKTFKKVIDTFKGLDILINSAGIFNDNYLEKMIDLNIKALIHTSMMAFNYMGKHKSGKGGVIVNIASVAALDPGHFFPIYGASKYAVLGFSQSLANMYDKTGVRVIIMCPGLTATTLIININSKICDSIRPIVTNEIASVENMPKQTSDNVALGVLNLIQNGKNGATWLSEEVSYLTEGEKFQEIRIMYDVKNKTVMITGAASGLGYKYAEILLRNSARSIAVIDLPTSNGQNAVATLETEFGKGRAIFVACDVTKPDDLEKTFKKIVDTFEGLDILINNAGMLNDKYLEETIDLNVKALIRGSMLAFDYMGKHKGGKGGVIVNIASIFGLQPNYSFPIYSASKFAVLGFSQSLAGMYDKTGVRVVILCPGVTITTLISNIADKVCDSINAVSNNIDLKYSRQTTDNVTLAMLELIQKGENQAAWVSEDNQSPYAVDFPHYSKRSLPV</sequence>
<name>A0A195BP85_9HYME</name>
<dbReference type="SUPFAM" id="SSF51735">
    <property type="entry name" value="NAD(P)-binding Rossmann-fold domains"/>
    <property type="match status" value="2"/>
</dbReference>
<dbReference type="Gene3D" id="3.40.50.720">
    <property type="entry name" value="NAD(P)-binding Rossmann-like Domain"/>
    <property type="match status" value="2"/>
</dbReference>
<dbReference type="InterPro" id="IPR002347">
    <property type="entry name" value="SDR_fam"/>
</dbReference>
<dbReference type="PRINTS" id="PR00080">
    <property type="entry name" value="SDRFAMILY"/>
</dbReference>
<accession>A0A195BP85</accession>
<evidence type="ECO:0000256" key="2">
    <source>
        <dbReference type="ARBA" id="ARBA00023002"/>
    </source>
</evidence>
<keyword evidence="4" id="KW-1185">Reference proteome</keyword>
<dbReference type="FunFam" id="3.40.50.720:FF:000149">
    <property type="entry name" value="15-hydroxyprostaglandin dehydrogenase [NAD(+)]"/>
    <property type="match status" value="2"/>
</dbReference>
<dbReference type="Proteomes" id="UP000078540">
    <property type="component" value="Unassembled WGS sequence"/>
</dbReference>
<dbReference type="AlphaFoldDB" id="A0A195BP85"/>
<dbReference type="GO" id="GO:0005737">
    <property type="term" value="C:cytoplasm"/>
    <property type="evidence" value="ECO:0007669"/>
    <property type="project" value="TreeGrafter"/>
</dbReference>
<dbReference type="Pfam" id="PF00106">
    <property type="entry name" value="adh_short"/>
    <property type="match status" value="2"/>
</dbReference>
<organism evidence="3 4">
    <name type="scientific">Atta colombica</name>
    <dbReference type="NCBI Taxonomy" id="520822"/>
    <lineage>
        <taxon>Eukaryota</taxon>
        <taxon>Metazoa</taxon>
        <taxon>Ecdysozoa</taxon>
        <taxon>Arthropoda</taxon>
        <taxon>Hexapoda</taxon>
        <taxon>Insecta</taxon>
        <taxon>Pterygota</taxon>
        <taxon>Neoptera</taxon>
        <taxon>Endopterygota</taxon>
        <taxon>Hymenoptera</taxon>
        <taxon>Apocrita</taxon>
        <taxon>Aculeata</taxon>
        <taxon>Formicoidea</taxon>
        <taxon>Formicidae</taxon>
        <taxon>Myrmicinae</taxon>
        <taxon>Atta</taxon>
    </lineage>
</organism>
<dbReference type="PANTHER" id="PTHR44229">
    <property type="entry name" value="15-HYDROXYPROSTAGLANDIN DEHYDROGENASE [NAD(+)]"/>
    <property type="match status" value="1"/>
</dbReference>
<reference evidence="3 4" key="1">
    <citation type="submission" date="2015-09" db="EMBL/GenBank/DDBJ databases">
        <title>Atta colombica WGS genome.</title>
        <authorList>
            <person name="Nygaard S."/>
            <person name="Hu H."/>
            <person name="Boomsma J."/>
            <person name="Zhang G."/>
        </authorList>
    </citation>
    <scope>NUCLEOTIDE SEQUENCE [LARGE SCALE GENOMIC DNA]</scope>
    <source>
        <strain evidence="3">Treedump-2</strain>
        <tissue evidence="3">Whole body</tissue>
    </source>
</reference>
<comment type="similarity">
    <text evidence="1">Belongs to the short-chain dehydrogenases/reductases (SDR) family.</text>
</comment>
<gene>
    <name evidence="3" type="ORF">ALC53_02809</name>
</gene>
<dbReference type="PRINTS" id="PR01167">
    <property type="entry name" value="INSADHFAMILY"/>
</dbReference>
<dbReference type="PANTHER" id="PTHR44229:SF8">
    <property type="entry name" value="ALCOHOL DEHYDROGENASE-RELATED"/>
    <property type="match status" value="1"/>
</dbReference>
<dbReference type="EMBL" id="KQ976424">
    <property type="protein sequence ID" value="KYM88327.1"/>
    <property type="molecule type" value="Genomic_DNA"/>
</dbReference>
<evidence type="ECO:0000313" key="3">
    <source>
        <dbReference type="EMBL" id="KYM88327.1"/>
    </source>
</evidence>
<dbReference type="InterPro" id="IPR036291">
    <property type="entry name" value="NAD(P)-bd_dom_sf"/>
</dbReference>
<dbReference type="PROSITE" id="PS00061">
    <property type="entry name" value="ADH_SHORT"/>
    <property type="match status" value="2"/>
</dbReference>
<keyword evidence="2" id="KW-0560">Oxidoreductase</keyword>